<evidence type="ECO:0000313" key="3">
    <source>
        <dbReference type="Proteomes" id="UP001060895"/>
    </source>
</evidence>
<keyword evidence="3" id="KW-1185">Reference proteome</keyword>
<name>A0ABQ0PAE3_9PROT</name>
<evidence type="ECO:0000313" key="2">
    <source>
        <dbReference type="EMBL" id="GBQ28727.1"/>
    </source>
</evidence>
<dbReference type="Gene3D" id="3.40.630.30">
    <property type="match status" value="1"/>
</dbReference>
<organism evidence="2 3">
    <name type="scientific">Gluconacetobacter sacchari DSM 12717</name>
    <dbReference type="NCBI Taxonomy" id="1307940"/>
    <lineage>
        <taxon>Bacteria</taxon>
        <taxon>Pseudomonadati</taxon>
        <taxon>Pseudomonadota</taxon>
        <taxon>Alphaproteobacteria</taxon>
        <taxon>Acetobacterales</taxon>
        <taxon>Acetobacteraceae</taxon>
        <taxon>Gluconacetobacter</taxon>
    </lineage>
</organism>
<dbReference type="Pfam" id="PF13302">
    <property type="entry name" value="Acetyltransf_3"/>
    <property type="match status" value="1"/>
</dbReference>
<dbReference type="Proteomes" id="UP001060895">
    <property type="component" value="Unassembled WGS sequence"/>
</dbReference>
<protein>
    <submittedName>
        <fullName evidence="2">N-acetyltransferase GCN5</fullName>
    </submittedName>
</protein>
<reference evidence="2" key="1">
    <citation type="submission" date="2013-04" db="EMBL/GenBank/DDBJ databases">
        <title>The genome sequencing project of 58 acetic acid bacteria.</title>
        <authorList>
            <person name="Okamoto-Kainuma A."/>
            <person name="Ishikawa M."/>
            <person name="Umino S."/>
            <person name="Koizumi Y."/>
            <person name="Shiwa Y."/>
            <person name="Yoshikawa H."/>
            <person name="Matsutani M."/>
            <person name="Matsushita K."/>
        </authorList>
    </citation>
    <scope>NUCLEOTIDE SEQUENCE</scope>
    <source>
        <strain evidence="2">DSM 12717</strain>
    </source>
</reference>
<dbReference type="InterPro" id="IPR000182">
    <property type="entry name" value="GNAT_dom"/>
</dbReference>
<sequence length="190" mass="21004">MVSLQPAPTLVGDMSKPRRLILRPRRPSDADALFSTMADPDAMRWWSRAPFKHVEELRAYFVNDDQSNWRSWAIVRAGEELAVGFVAAGQKREGVSEIGYLLARAAQGHGYAHEAVTILIDHLFAEGQRRIFADTDPDNHPSIALLTALGFTLEGRLRAEWHTHIGVRDSLIYGLLAEEWSSGTGGGPAS</sequence>
<dbReference type="InterPro" id="IPR051531">
    <property type="entry name" value="N-acetyltransferase"/>
</dbReference>
<evidence type="ECO:0000259" key="1">
    <source>
        <dbReference type="PROSITE" id="PS51186"/>
    </source>
</evidence>
<comment type="caution">
    <text evidence="2">The sequence shown here is derived from an EMBL/GenBank/DDBJ whole genome shotgun (WGS) entry which is preliminary data.</text>
</comment>
<dbReference type="PROSITE" id="PS51186">
    <property type="entry name" value="GNAT"/>
    <property type="match status" value="1"/>
</dbReference>
<dbReference type="InterPro" id="IPR016181">
    <property type="entry name" value="Acyl_CoA_acyltransferase"/>
</dbReference>
<accession>A0ABQ0PAE3</accession>
<dbReference type="EMBL" id="BAQP01000282">
    <property type="protein sequence ID" value="GBQ28727.1"/>
    <property type="molecule type" value="Genomic_DNA"/>
</dbReference>
<dbReference type="SUPFAM" id="SSF55729">
    <property type="entry name" value="Acyl-CoA N-acyltransferases (Nat)"/>
    <property type="match status" value="1"/>
</dbReference>
<feature type="domain" description="N-acetyltransferase" evidence="1">
    <location>
        <begin position="20"/>
        <end position="178"/>
    </location>
</feature>
<gene>
    <name evidence="2" type="ORF">AA12717_3035</name>
</gene>
<dbReference type="PANTHER" id="PTHR43792">
    <property type="entry name" value="GNAT FAMILY, PUTATIVE (AFU_ORTHOLOGUE AFUA_3G00765)-RELATED-RELATED"/>
    <property type="match status" value="1"/>
</dbReference>
<proteinExistence type="predicted"/>